<feature type="domain" description="Kazal-like" evidence="5">
    <location>
        <begin position="58"/>
        <end position="105"/>
    </location>
</feature>
<feature type="domain" description="Ig-like" evidence="4">
    <location>
        <begin position="214"/>
        <end position="300"/>
    </location>
</feature>
<dbReference type="SMART" id="SM00409">
    <property type="entry name" value="IG"/>
    <property type="match status" value="1"/>
</dbReference>
<name>A0A9X0DA73_9CNID</name>
<evidence type="ECO:0000256" key="2">
    <source>
        <dbReference type="ARBA" id="ARBA00023319"/>
    </source>
</evidence>
<feature type="chain" id="PRO_5040800580" evidence="3">
    <location>
        <begin position="25"/>
        <end position="718"/>
    </location>
</feature>
<dbReference type="GO" id="GO:0030154">
    <property type="term" value="P:cell differentiation"/>
    <property type="evidence" value="ECO:0007669"/>
    <property type="project" value="TreeGrafter"/>
</dbReference>
<dbReference type="PANTHER" id="PTHR10913">
    <property type="entry name" value="FOLLISTATIN-RELATED"/>
    <property type="match status" value="1"/>
</dbReference>
<sequence>MKCTTLTLITIAIVLLHFTIHGDAKERNINLTKKGRCWRRCPAGRECHVQSDNTEQCVCVTRCKKKHKPVCGTDGHLYVNHCELHRTACVTGKKISVDWDLTCLKKRAETKDCPEEKLSEMKKLILATFQKELHKEVTSKILIDELFFRYNRDGDHKTMSSFELKSLVTDYVMYDSIKELAEICHPKQWLNTADKDQNGVLSKREFSRSLASKPDVYSILQNDEQPMSSSNLTLQCRVRGYPVPAVMWFKDEIKLNVDDHVSTNADGDLFIKGLEVGDSGVYTCEASNDLGVDRKKMEIKVQEPLTEAPAVPGGNMFYVFANDGVYVIDPATSSTVNHIRAGDVINGTASPICTSGRQRTCNWGGAVTVNLKYIYAADFLGKRILVLDIATQKFVQEVPTDDYPYQLKYFRSLDAVWILCWRNNTLDILTEDEDDEGTLSVISEAGKVTVHTSIKAQIIDGYPRPVHGFFEADNCELTNQESKYAYVTHIMEPGLHEVDLATKQYTKFYNLSDNQCYGTFGLAVSQPHRYAFVQCYTNADLDTKAQIVMDLDEKQIKAISSINFGLPFASPDGRFVITLNYYAIITQFIDPAGQIYLFQEIESNLLLSHLAFYPRDAGYDVYVTSKDQSAIIVLHVDPRGIETLKFISEVGKPSSDTDWIHTQRPIVIGCGSNARYLATPASGEDAVVILDAEQQETRGRVEGIKGARAIVWVGGKEN</sequence>
<dbReference type="InterPro" id="IPR018247">
    <property type="entry name" value="EF_Hand_1_Ca_BS"/>
</dbReference>
<dbReference type="CDD" id="cd00096">
    <property type="entry name" value="Ig"/>
    <property type="match status" value="1"/>
</dbReference>
<proteinExistence type="predicted"/>
<dbReference type="SUPFAM" id="SSF100895">
    <property type="entry name" value="Kazal-type serine protease inhibitors"/>
    <property type="match status" value="1"/>
</dbReference>
<dbReference type="GO" id="GO:0005615">
    <property type="term" value="C:extracellular space"/>
    <property type="evidence" value="ECO:0007669"/>
    <property type="project" value="TreeGrafter"/>
</dbReference>
<dbReference type="InterPro" id="IPR013098">
    <property type="entry name" value="Ig_I-set"/>
</dbReference>
<evidence type="ECO:0000256" key="3">
    <source>
        <dbReference type="SAM" id="SignalP"/>
    </source>
</evidence>
<keyword evidence="1" id="KW-1015">Disulfide bond</keyword>
<keyword evidence="3" id="KW-0732">Signal</keyword>
<dbReference type="PROSITE" id="PS51465">
    <property type="entry name" value="KAZAL_2"/>
    <property type="match status" value="1"/>
</dbReference>
<evidence type="ECO:0000259" key="5">
    <source>
        <dbReference type="PROSITE" id="PS51465"/>
    </source>
</evidence>
<dbReference type="Gene3D" id="2.130.10.10">
    <property type="entry name" value="YVTN repeat-like/Quinoprotein amine dehydrogenase"/>
    <property type="match status" value="1"/>
</dbReference>
<dbReference type="InterPro" id="IPR003599">
    <property type="entry name" value="Ig_sub"/>
</dbReference>
<dbReference type="InterPro" id="IPR007110">
    <property type="entry name" value="Ig-like_dom"/>
</dbReference>
<feature type="signal peptide" evidence="3">
    <location>
        <begin position="1"/>
        <end position="24"/>
    </location>
</feature>
<dbReference type="InterPro" id="IPR036058">
    <property type="entry name" value="Kazal_dom_sf"/>
</dbReference>
<dbReference type="Gene3D" id="3.30.60.30">
    <property type="match status" value="1"/>
</dbReference>
<dbReference type="InterPro" id="IPR013783">
    <property type="entry name" value="Ig-like_fold"/>
</dbReference>
<evidence type="ECO:0000313" key="7">
    <source>
        <dbReference type="Proteomes" id="UP001163046"/>
    </source>
</evidence>
<dbReference type="InterPro" id="IPR015943">
    <property type="entry name" value="WD40/YVTN_repeat-like_dom_sf"/>
</dbReference>
<keyword evidence="7" id="KW-1185">Reference proteome</keyword>
<dbReference type="InterPro" id="IPR011045">
    <property type="entry name" value="N2O_reductase_N"/>
</dbReference>
<reference evidence="6" key="1">
    <citation type="submission" date="2023-01" db="EMBL/GenBank/DDBJ databases">
        <title>Genome assembly of the deep-sea coral Lophelia pertusa.</title>
        <authorList>
            <person name="Herrera S."/>
            <person name="Cordes E."/>
        </authorList>
    </citation>
    <scope>NUCLEOTIDE SEQUENCE</scope>
    <source>
        <strain evidence="6">USNM1676648</strain>
        <tissue evidence="6">Polyp</tissue>
    </source>
</reference>
<evidence type="ECO:0000313" key="6">
    <source>
        <dbReference type="EMBL" id="KAJ7392246.1"/>
    </source>
</evidence>
<dbReference type="InterPro" id="IPR036179">
    <property type="entry name" value="Ig-like_dom_sf"/>
</dbReference>
<gene>
    <name evidence="6" type="primary">FSTL5_2</name>
    <name evidence="6" type="ORF">OS493_013624</name>
</gene>
<dbReference type="GO" id="GO:0030510">
    <property type="term" value="P:regulation of BMP signaling pathway"/>
    <property type="evidence" value="ECO:0007669"/>
    <property type="project" value="TreeGrafter"/>
</dbReference>
<dbReference type="InterPro" id="IPR050653">
    <property type="entry name" value="Prot_Inhib_GrowthFact_Antg"/>
</dbReference>
<dbReference type="SUPFAM" id="SSF48726">
    <property type="entry name" value="Immunoglobulin"/>
    <property type="match status" value="1"/>
</dbReference>
<dbReference type="Pfam" id="PF07679">
    <property type="entry name" value="I-set"/>
    <property type="match status" value="1"/>
</dbReference>
<dbReference type="SMART" id="SM00408">
    <property type="entry name" value="IGc2"/>
    <property type="match status" value="1"/>
</dbReference>
<dbReference type="PROSITE" id="PS00018">
    <property type="entry name" value="EF_HAND_1"/>
    <property type="match status" value="1"/>
</dbReference>
<dbReference type="FunFam" id="2.60.40.10:FF:000107">
    <property type="entry name" value="Myosin, light chain kinase a"/>
    <property type="match status" value="1"/>
</dbReference>
<dbReference type="AlphaFoldDB" id="A0A9X0DA73"/>
<dbReference type="InterPro" id="IPR002350">
    <property type="entry name" value="Kazal_dom"/>
</dbReference>
<dbReference type="EMBL" id="MU825402">
    <property type="protein sequence ID" value="KAJ7392246.1"/>
    <property type="molecule type" value="Genomic_DNA"/>
</dbReference>
<dbReference type="Proteomes" id="UP001163046">
    <property type="component" value="Unassembled WGS sequence"/>
</dbReference>
<dbReference type="Gene3D" id="2.60.40.10">
    <property type="entry name" value="Immunoglobulins"/>
    <property type="match status" value="1"/>
</dbReference>
<organism evidence="6 7">
    <name type="scientific">Desmophyllum pertusum</name>
    <dbReference type="NCBI Taxonomy" id="174260"/>
    <lineage>
        <taxon>Eukaryota</taxon>
        <taxon>Metazoa</taxon>
        <taxon>Cnidaria</taxon>
        <taxon>Anthozoa</taxon>
        <taxon>Hexacorallia</taxon>
        <taxon>Scleractinia</taxon>
        <taxon>Caryophylliina</taxon>
        <taxon>Caryophylliidae</taxon>
        <taxon>Desmophyllum</taxon>
    </lineage>
</organism>
<dbReference type="Pfam" id="PF07648">
    <property type="entry name" value="Kazal_2"/>
    <property type="match status" value="1"/>
</dbReference>
<comment type="caution">
    <text evidence="6">The sequence shown here is derived from an EMBL/GenBank/DDBJ whole genome shotgun (WGS) entry which is preliminary data.</text>
</comment>
<accession>A0A9X0DA73</accession>
<dbReference type="CDD" id="cd00104">
    <property type="entry name" value="KAZAL_FS"/>
    <property type="match status" value="1"/>
</dbReference>
<dbReference type="OrthoDB" id="5952960at2759"/>
<dbReference type="PROSITE" id="PS50835">
    <property type="entry name" value="IG_LIKE"/>
    <property type="match status" value="1"/>
</dbReference>
<dbReference type="PANTHER" id="PTHR10913:SF81">
    <property type="entry name" value="KAZAL-LIKE DOMAIN-CONTAINING PROTEIN"/>
    <property type="match status" value="1"/>
</dbReference>
<evidence type="ECO:0000256" key="1">
    <source>
        <dbReference type="ARBA" id="ARBA00023157"/>
    </source>
</evidence>
<keyword evidence="2" id="KW-0393">Immunoglobulin domain</keyword>
<dbReference type="Gene3D" id="1.10.238.10">
    <property type="entry name" value="EF-hand"/>
    <property type="match status" value="1"/>
</dbReference>
<evidence type="ECO:0000259" key="4">
    <source>
        <dbReference type="PROSITE" id="PS50835"/>
    </source>
</evidence>
<dbReference type="InterPro" id="IPR003598">
    <property type="entry name" value="Ig_sub2"/>
</dbReference>
<protein>
    <submittedName>
        <fullName evidence="6">Follistatin- protein 5</fullName>
    </submittedName>
</protein>
<dbReference type="SMART" id="SM00280">
    <property type="entry name" value="KAZAL"/>
    <property type="match status" value="1"/>
</dbReference>
<dbReference type="SUPFAM" id="SSF50974">
    <property type="entry name" value="Nitrous oxide reductase, N-terminal domain"/>
    <property type="match status" value="1"/>
</dbReference>